<name>A0A151QX81_CAJCA</name>
<dbReference type="GO" id="GO:0033314">
    <property type="term" value="P:mitotic DNA replication checkpoint signaling"/>
    <property type="evidence" value="ECO:0007669"/>
    <property type="project" value="TreeGrafter"/>
</dbReference>
<dbReference type="Gramene" id="C.cajan_45191.t">
    <property type="protein sequence ID" value="C.cajan_45191.t"/>
    <property type="gene ID" value="C.cajan_45191"/>
</dbReference>
<feature type="region of interest" description="Disordered" evidence="6">
    <location>
        <begin position="75"/>
        <end position="103"/>
    </location>
</feature>
<evidence type="ECO:0000256" key="3">
    <source>
        <dbReference type="ARBA" id="ARBA00022771"/>
    </source>
</evidence>
<dbReference type="GO" id="GO:0044773">
    <property type="term" value="P:mitotic DNA damage checkpoint signaling"/>
    <property type="evidence" value="ECO:0007669"/>
    <property type="project" value="TreeGrafter"/>
</dbReference>
<accession>A0A151QX81</accession>
<dbReference type="PANTHER" id="PTHR13278">
    <property type="entry name" value="ZINC FINGER PROTEIN 830"/>
    <property type="match status" value="1"/>
</dbReference>
<evidence type="ECO:0000256" key="2">
    <source>
        <dbReference type="ARBA" id="ARBA00022723"/>
    </source>
</evidence>
<keyword evidence="5" id="KW-0539">Nucleus</keyword>
<evidence type="ECO:0000313" key="8">
    <source>
        <dbReference type="Proteomes" id="UP000075243"/>
    </source>
</evidence>
<evidence type="ECO:0000256" key="4">
    <source>
        <dbReference type="ARBA" id="ARBA00022833"/>
    </source>
</evidence>
<dbReference type="GO" id="GO:0033260">
    <property type="term" value="P:nuclear DNA replication"/>
    <property type="evidence" value="ECO:0007669"/>
    <property type="project" value="TreeGrafter"/>
</dbReference>
<comment type="subcellular location">
    <subcellularLocation>
        <location evidence="1">Nucleus</location>
    </subcellularLocation>
</comment>
<evidence type="ECO:0000313" key="7">
    <source>
        <dbReference type="EMBL" id="KYP34920.1"/>
    </source>
</evidence>
<dbReference type="GO" id="GO:0003676">
    <property type="term" value="F:nucleic acid binding"/>
    <property type="evidence" value="ECO:0007669"/>
    <property type="project" value="InterPro"/>
</dbReference>
<reference evidence="7" key="1">
    <citation type="journal article" date="2012" name="Nat. Biotechnol.">
        <title>Draft genome sequence of pigeonpea (Cajanus cajan), an orphan legume crop of resource-poor farmers.</title>
        <authorList>
            <person name="Varshney R.K."/>
            <person name="Chen W."/>
            <person name="Li Y."/>
            <person name="Bharti A.K."/>
            <person name="Saxena R.K."/>
            <person name="Schlueter J.A."/>
            <person name="Donoghue M.T."/>
            <person name="Azam S."/>
            <person name="Fan G."/>
            <person name="Whaley A.M."/>
            <person name="Farmer A.D."/>
            <person name="Sheridan J."/>
            <person name="Iwata A."/>
            <person name="Tuteja R."/>
            <person name="Penmetsa R.V."/>
            <person name="Wu W."/>
            <person name="Upadhyaya H.D."/>
            <person name="Yang S.P."/>
            <person name="Shah T."/>
            <person name="Saxena K.B."/>
            <person name="Michael T."/>
            <person name="McCombie W.R."/>
            <person name="Yang B."/>
            <person name="Zhang G."/>
            <person name="Yang H."/>
            <person name="Wang J."/>
            <person name="Spillane C."/>
            <person name="Cook D.R."/>
            <person name="May G.D."/>
            <person name="Xu X."/>
            <person name="Jackson S.A."/>
        </authorList>
    </citation>
    <scope>NUCLEOTIDE SEQUENCE [LARGE SCALE GENOMIC DNA]</scope>
</reference>
<keyword evidence="3" id="KW-0863">Zinc-finger</keyword>
<evidence type="ECO:0000256" key="5">
    <source>
        <dbReference type="ARBA" id="ARBA00023242"/>
    </source>
</evidence>
<proteinExistence type="predicted"/>
<protein>
    <submittedName>
        <fullName evidence="7">Uncharacterized protein</fullName>
    </submittedName>
</protein>
<dbReference type="PANTHER" id="PTHR13278:SF0">
    <property type="entry name" value="ZINC FINGER PROTEIN 830"/>
    <property type="match status" value="1"/>
</dbReference>
<dbReference type="AlphaFoldDB" id="A0A151QX81"/>
<dbReference type="GO" id="GO:0005681">
    <property type="term" value="C:spliceosomal complex"/>
    <property type="evidence" value="ECO:0007669"/>
    <property type="project" value="InterPro"/>
</dbReference>
<organism evidence="7 8">
    <name type="scientific">Cajanus cajan</name>
    <name type="common">Pigeon pea</name>
    <name type="synonym">Cajanus indicus</name>
    <dbReference type="NCBI Taxonomy" id="3821"/>
    <lineage>
        <taxon>Eukaryota</taxon>
        <taxon>Viridiplantae</taxon>
        <taxon>Streptophyta</taxon>
        <taxon>Embryophyta</taxon>
        <taxon>Tracheophyta</taxon>
        <taxon>Spermatophyta</taxon>
        <taxon>Magnoliopsida</taxon>
        <taxon>eudicotyledons</taxon>
        <taxon>Gunneridae</taxon>
        <taxon>Pentapetalae</taxon>
        <taxon>rosids</taxon>
        <taxon>fabids</taxon>
        <taxon>Fabales</taxon>
        <taxon>Fabaceae</taxon>
        <taxon>Papilionoideae</taxon>
        <taxon>50 kb inversion clade</taxon>
        <taxon>NPAAA clade</taxon>
        <taxon>indigoferoid/millettioid clade</taxon>
        <taxon>Phaseoleae</taxon>
        <taxon>Cajanus</taxon>
    </lineage>
</organism>
<gene>
    <name evidence="7" type="ORF">KK1_044067</name>
</gene>
<dbReference type="GO" id="GO:0008270">
    <property type="term" value="F:zinc ion binding"/>
    <property type="evidence" value="ECO:0007669"/>
    <property type="project" value="UniProtKB-KW"/>
</dbReference>
<keyword evidence="8" id="KW-1185">Reference proteome</keyword>
<sequence length="139" mass="15456">METPIKRNTLSLVSLSTQRKDKGIVFPLVRYNELCQPICQICNVVLMAESTGVHLTSPEHIQVLENLKANAARSTEYNNAKPVDGTNLPKANPEQPQVGEGQLPECSQHVPKHWSTEMLPRDFCEGSGKTRTRSGKNFV</sequence>
<dbReference type="InterPro" id="IPR040050">
    <property type="entry name" value="ZNF830-like"/>
</dbReference>
<evidence type="ECO:0000256" key="1">
    <source>
        <dbReference type="ARBA" id="ARBA00004123"/>
    </source>
</evidence>
<evidence type="ECO:0000256" key="6">
    <source>
        <dbReference type="SAM" id="MobiDB-lite"/>
    </source>
</evidence>
<dbReference type="STRING" id="3821.A0A151QX81"/>
<dbReference type="Proteomes" id="UP000075243">
    <property type="component" value="Unassembled WGS sequence"/>
</dbReference>
<keyword evidence="4" id="KW-0862">Zinc</keyword>
<dbReference type="EMBL" id="KQ484483">
    <property type="protein sequence ID" value="KYP34920.1"/>
    <property type="molecule type" value="Genomic_DNA"/>
</dbReference>
<keyword evidence="2" id="KW-0479">Metal-binding</keyword>